<dbReference type="AlphaFoldDB" id="A0A5S6QWM7"/>
<sequence length="198" mass="21934">MCILEKCPPNTLFNFLKQECLNETLLVSSFRMFVSLVRYGRAIEYKPTGNIPSCVLPMLPDMVQYPVATAGRPTENLKRVAQHVRKMGMDNLHAARLLAIMVKDYPDISKLDLTEDSMVAKAYVGGISLLGLYDIVTGNRQPYTVSTEYMGDLLKGAKQPVGEACTEPVNPEDAFDSLAKAIARELKASVDPVRKSDF</sequence>
<organism evidence="1 2">
    <name type="scientific">Trichuris muris</name>
    <name type="common">Mouse whipworm</name>
    <dbReference type="NCBI Taxonomy" id="70415"/>
    <lineage>
        <taxon>Eukaryota</taxon>
        <taxon>Metazoa</taxon>
        <taxon>Ecdysozoa</taxon>
        <taxon>Nematoda</taxon>
        <taxon>Enoplea</taxon>
        <taxon>Dorylaimia</taxon>
        <taxon>Trichinellida</taxon>
        <taxon>Trichuridae</taxon>
        <taxon>Trichuris</taxon>
    </lineage>
</organism>
<accession>A0A5S6QWM7</accession>
<evidence type="ECO:0000313" key="2">
    <source>
        <dbReference type="WBParaSite" id="TMUE_3000011297.1"/>
    </source>
</evidence>
<keyword evidence="1" id="KW-1185">Reference proteome</keyword>
<reference evidence="2" key="1">
    <citation type="submission" date="2019-12" db="UniProtKB">
        <authorList>
            <consortium name="WormBaseParasite"/>
        </authorList>
    </citation>
    <scope>IDENTIFICATION</scope>
</reference>
<protein>
    <submittedName>
        <fullName evidence="2">Uncharacterized protein</fullName>
    </submittedName>
</protein>
<name>A0A5S6QWM7_TRIMR</name>
<evidence type="ECO:0000313" key="1">
    <source>
        <dbReference type="Proteomes" id="UP000046395"/>
    </source>
</evidence>
<proteinExistence type="predicted"/>
<dbReference type="WBParaSite" id="TMUE_3000011297.1">
    <property type="protein sequence ID" value="TMUE_3000011297.1"/>
    <property type="gene ID" value="WBGene00286377"/>
</dbReference>
<dbReference type="Proteomes" id="UP000046395">
    <property type="component" value="Unassembled WGS sequence"/>
</dbReference>